<gene>
    <name evidence="2" type="ORF">A3F29_03185</name>
</gene>
<proteinExistence type="predicted"/>
<reference evidence="2 3" key="1">
    <citation type="journal article" date="2016" name="Nat. Commun.">
        <title>Thousands of microbial genomes shed light on interconnected biogeochemical processes in an aquifer system.</title>
        <authorList>
            <person name="Anantharaman K."/>
            <person name="Brown C.T."/>
            <person name="Hug L.A."/>
            <person name="Sharon I."/>
            <person name="Castelle C.J."/>
            <person name="Probst A.J."/>
            <person name="Thomas B.C."/>
            <person name="Singh A."/>
            <person name="Wilkins M.J."/>
            <person name="Karaoz U."/>
            <person name="Brodie E.L."/>
            <person name="Williams K.H."/>
            <person name="Hubbard S.S."/>
            <person name="Banfield J.F."/>
        </authorList>
    </citation>
    <scope>NUCLEOTIDE SEQUENCE [LARGE SCALE GENOMIC DNA]</scope>
</reference>
<sequence length="192" mass="22462">MKTDRINLLVSKKKYSDISKYFSLFKITLIIIAVILLIFSLIIGTLLFFQNRKIETLTKEKQSGIEILNSQKEDEVKLVKITNKLKDIETFSKDDANFYPYYEILTQSFSKSSESANIDSLNIEKDRKFNFTLSFSNIGSMLESFKFIESDEFLKNFSSIYLKSLNTEDRQNIKIYKIAFEGEFIEINENKN</sequence>
<protein>
    <submittedName>
        <fullName evidence="2">Uncharacterized protein</fullName>
    </submittedName>
</protein>
<comment type="caution">
    <text evidence="2">The sequence shown here is derived from an EMBL/GenBank/DDBJ whole genome shotgun (WGS) entry which is preliminary data.</text>
</comment>
<accession>A0A1F7HIJ3</accession>
<name>A0A1F7HIJ3_9BACT</name>
<evidence type="ECO:0000256" key="1">
    <source>
        <dbReference type="SAM" id="Phobius"/>
    </source>
</evidence>
<evidence type="ECO:0000313" key="2">
    <source>
        <dbReference type="EMBL" id="OGK31031.1"/>
    </source>
</evidence>
<keyword evidence="1" id="KW-1133">Transmembrane helix</keyword>
<evidence type="ECO:0000313" key="3">
    <source>
        <dbReference type="Proteomes" id="UP000177199"/>
    </source>
</evidence>
<dbReference type="EMBL" id="MFZV01000031">
    <property type="protein sequence ID" value="OGK31031.1"/>
    <property type="molecule type" value="Genomic_DNA"/>
</dbReference>
<keyword evidence="1" id="KW-0812">Transmembrane</keyword>
<keyword evidence="1" id="KW-0472">Membrane</keyword>
<dbReference type="AlphaFoldDB" id="A0A1F7HIJ3"/>
<feature type="transmembrane region" description="Helical" evidence="1">
    <location>
        <begin position="21"/>
        <end position="49"/>
    </location>
</feature>
<organism evidence="2 3">
    <name type="scientific">Candidatus Roizmanbacteria bacterium RIFCSPHIGHO2_12_FULL_33_9</name>
    <dbReference type="NCBI Taxonomy" id="1802045"/>
    <lineage>
        <taxon>Bacteria</taxon>
        <taxon>Candidatus Roizmaniibacteriota</taxon>
    </lineage>
</organism>
<dbReference type="Proteomes" id="UP000177199">
    <property type="component" value="Unassembled WGS sequence"/>
</dbReference>